<accession>A0A182NXF8</accession>
<keyword evidence="2" id="KW-1185">Reference proteome</keyword>
<dbReference type="Proteomes" id="UP000075884">
    <property type="component" value="Unassembled WGS sequence"/>
</dbReference>
<evidence type="ECO:0000313" key="2">
    <source>
        <dbReference type="Proteomes" id="UP000075884"/>
    </source>
</evidence>
<dbReference type="EnsemblMetazoa" id="ADIR014536-RA">
    <property type="protein sequence ID" value="ADIR014536-PA"/>
    <property type="gene ID" value="ADIR014536"/>
</dbReference>
<evidence type="ECO:0000313" key="1">
    <source>
        <dbReference type="EnsemblMetazoa" id="ADIR014536-PA"/>
    </source>
</evidence>
<dbReference type="AlphaFoldDB" id="A0A182NXF8"/>
<reference evidence="2" key="1">
    <citation type="submission" date="2013-03" db="EMBL/GenBank/DDBJ databases">
        <title>The Genome Sequence of Anopheles dirus WRAIR2.</title>
        <authorList>
            <consortium name="The Broad Institute Genomics Platform"/>
            <person name="Neafsey D.E."/>
            <person name="Walton C."/>
            <person name="Walker B."/>
            <person name="Young S.K."/>
            <person name="Zeng Q."/>
            <person name="Gargeya S."/>
            <person name="Fitzgerald M."/>
            <person name="Haas B."/>
            <person name="Abouelleil A."/>
            <person name="Allen A.W."/>
            <person name="Alvarado L."/>
            <person name="Arachchi H.M."/>
            <person name="Berlin A.M."/>
            <person name="Chapman S.B."/>
            <person name="Gainer-Dewar J."/>
            <person name="Goldberg J."/>
            <person name="Griggs A."/>
            <person name="Gujja S."/>
            <person name="Hansen M."/>
            <person name="Howarth C."/>
            <person name="Imamovic A."/>
            <person name="Ireland A."/>
            <person name="Larimer J."/>
            <person name="McCowan C."/>
            <person name="Murphy C."/>
            <person name="Pearson M."/>
            <person name="Poon T.W."/>
            <person name="Priest M."/>
            <person name="Roberts A."/>
            <person name="Saif S."/>
            <person name="Shea T."/>
            <person name="Sisk P."/>
            <person name="Sykes S."/>
            <person name="Wortman J."/>
            <person name="Nusbaum C."/>
            <person name="Birren B."/>
        </authorList>
    </citation>
    <scope>NUCLEOTIDE SEQUENCE [LARGE SCALE GENOMIC DNA]</scope>
    <source>
        <strain evidence="2">WRAIR2</strain>
    </source>
</reference>
<sequence length="131" mass="14744">MIEKSLEGAAPFADQLGREVAHQHFLREGDGLQQRRMVLAQAFVKLQEVCIAPFDAGRERVRTGAIFAHVQLVYHVLLTGRGVSIARGSRGKDAGERDFEAEDHIIRRWERSSRWPLPDVLHSALGLMFNA</sequence>
<reference evidence="1" key="2">
    <citation type="submission" date="2020-05" db="UniProtKB">
        <authorList>
            <consortium name="EnsemblMetazoa"/>
        </authorList>
    </citation>
    <scope>IDENTIFICATION</scope>
    <source>
        <strain evidence="1">WRAIR2</strain>
    </source>
</reference>
<protein>
    <submittedName>
        <fullName evidence="1">Uncharacterized protein</fullName>
    </submittedName>
</protein>
<name>A0A182NXF8_9DIPT</name>
<dbReference type="VEuPathDB" id="VectorBase:ADIR014536"/>
<proteinExistence type="predicted"/>
<organism evidence="1 2">
    <name type="scientific">Anopheles dirus</name>
    <dbReference type="NCBI Taxonomy" id="7168"/>
    <lineage>
        <taxon>Eukaryota</taxon>
        <taxon>Metazoa</taxon>
        <taxon>Ecdysozoa</taxon>
        <taxon>Arthropoda</taxon>
        <taxon>Hexapoda</taxon>
        <taxon>Insecta</taxon>
        <taxon>Pterygota</taxon>
        <taxon>Neoptera</taxon>
        <taxon>Endopterygota</taxon>
        <taxon>Diptera</taxon>
        <taxon>Nematocera</taxon>
        <taxon>Culicoidea</taxon>
        <taxon>Culicidae</taxon>
        <taxon>Anophelinae</taxon>
        <taxon>Anopheles</taxon>
    </lineage>
</organism>